<feature type="compositionally biased region" description="Pro residues" evidence="1">
    <location>
        <begin position="141"/>
        <end position="153"/>
    </location>
</feature>
<feature type="compositionally biased region" description="Low complexity" evidence="1">
    <location>
        <begin position="1"/>
        <end position="14"/>
    </location>
</feature>
<name>A0A2V0P1S3_9CHLO</name>
<dbReference type="EMBL" id="BDRX01000021">
    <property type="protein sequence ID" value="GBF91035.1"/>
    <property type="molecule type" value="Genomic_DNA"/>
</dbReference>
<organism evidence="2 3">
    <name type="scientific">Raphidocelis subcapitata</name>
    <dbReference type="NCBI Taxonomy" id="307507"/>
    <lineage>
        <taxon>Eukaryota</taxon>
        <taxon>Viridiplantae</taxon>
        <taxon>Chlorophyta</taxon>
        <taxon>core chlorophytes</taxon>
        <taxon>Chlorophyceae</taxon>
        <taxon>CS clade</taxon>
        <taxon>Sphaeropleales</taxon>
        <taxon>Selenastraceae</taxon>
        <taxon>Raphidocelis</taxon>
    </lineage>
</organism>
<dbReference type="Proteomes" id="UP000247498">
    <property type="component" value="Unassembled WGS sequence"/>
</dbReference>
<keyword evidence="3" id="KW-1185">Reference proteome</keyword>
<feature type="region of interest" description="Disordered" evidence="1">
    <location>
        <begin position="110"/>
        <end position="153"/>
    </location>
</feature>
<evidence type="ECO:0000256" key="1">
    <source>
        <dbReference type="SAM" id="MobiDB-lite"/>
    </source>
</evidence>
<sequence>MAKSRAAATAAAEGGPPPAATPTVSTCGHSADEAASVAELSSPAYRVHGATWWRPAPSAAPVPLAPALVDFVTASVSAAGPAAPPMWRCCDAGTSTWAAPEACAPWGDDGAARSNRKRAAPADGAARASPTGLGSKDAWSPAPPPSKRAPPAAPVLAVSPACRLLNNGADALCPPSLSRPAAAPPRPPPFMAPYAPPSPRASISDFLARLEASHRADAPRAGDGDGAGLGSASPRPLVALW</sequence>
<feature type="compositionally biased region" description="Basic and acidic residues" evidence="1">
    <location>
        <begin position="211"/>
        <end position="223"/>
    </location>
</feature>
<gene>
    <name evidence="2" type="ORF">Rsub_03890</name>
</gene>
<dbReference type="InParanoid" id="A0A2V0P1S3"/>
<feature type="region of interest" description="Disordered" evidence="1">
    <location>
        <begin position="1"/>
        <end position="28"/>
    </location>
</feature>
<accession>A0A2V0P1S3</accession>
<feature type="compositionally biased region" description="Pro residues" evidence="1">
    <location>
        <begin position="182"/>
        <end position="199"/>
    </location>
</feature>
<evidence type="ECO:0000313" key="3">
    <source>
        <dbReference type="Proteomes" id="UP000247498"/>
    </source>
</evidence>
<reference evidence="2 3" key="1">
    <citation type="journal article" date="2018" name="Sci. Rep.">
        <title>Raphidocelis subcapitata (=Pseudokirchneriella subcapitata) provides an insight into genome evolution and environmental adaptations in the Sphaeropleales.</title>
        <authorList>
            <person name="Suzuki S."/>
            <person name="Yamaguchi H."/>
            <person name="Nakajima N."/>
            <person name="Kawachi M."/>
        </authorList>
    </citation>
    <scope>NUCLEOTIDE SEQUENCE [LARGE SCALE GENOMIC DNA]</scope>
    <source>
        <strain evidence="2 3">NIES-35</strain>
    </source>
</reference>
<evidence type="ECO:0000313" key="2">
    <source>
        <dbReference type="EMBL" id="GBF91035.1"/>
    </source>
</evidence>
<proteinExistence type="predicted"/>
<feature type="region of interest" description="Disordered" evidence="1">
    <location>
        <begin position="178"/>
        <end position="241"/>
    </location>
</feature>
<protein>
    <submittedName>
        <fullName evidence="2">Uncharacterized protein</fullName>
    </submittedName>
</protein>
<comment type="caution">
    <text evidence="2">The sequence shown here is derived from an EMBL/GenBank/DDBJ whole genome shotgun (WGS) entry which is preliminary data.</text>
</comment>
<dbReference type="AlphaFoldDB" id="A0A2V0P1S3"/>